<dbReference type="Gene3D" id="1.20.5.110">
    <property type="match status" value="4"/>
</dbReference>
<feature type="domain" description="V-SNARE coiled-coil homology" evidence="4">
    <location>
        <begin position="181"/>
        <end position="241"/>
    </location>
</feature>
<comment type="caution">
    <text evidence="5">The sequence shown here is derived from an EMBL/GenBank/DDBJ whole genome shotgun (WGS) entry which is preliminary data.</text>
</comment>
<dbReference type="PRINTS" id="PR00219">
    <property type="entry name" value="SYNAPTOBREVN"/>
</dbReference>
<feature type="domain" description="V-SNARE coiled-coil homology" evidence="4">
    <location>
        <begin position="277"/>
        <end position="337"/>
    </location>
</feature>
<dbReference type="GO" id="GO:0016020">
    <property type="term" value="C:membrane"/>
    <property type="evidence" value="ECO:0007669"/>
    <property type="project" value="InterPro"/>
</dbReference>
<feature type="transmembrane region" description="Helical" evidence="3">
    <location>
        <begin position="247"/>
        <end position="265"/>
    </location>
</feature>
<evidence type="ECO:0000256" key="2">
    <source>
        <dbReference type="SAM" id="Coils"/>
    </source>
</evidence>
<keyword evidence="3" id="KW-0812">Transmembrane</keyword>
<name>A0A0L0CAC3_LUCCU</name>
<dbReference type="Pfam" id="PF00957">
    <property type="entry name" value="Synaptobrevin"/>
    <property type="match status" value="3"/>
</dbReference>
<evidence type="ECO:0000259" key="4">
    <source>
        <dbReference type="PROSITE" id="PS50892"/>
    </source>
</evidence>
<accession>A0A0L0CAC3</accession>
<protein>
    <recommendedName>
        <fullName evidence="4">V-SNARE coiled-coil homology domain-containing protein</fullName>
    </recommendedName>
</protein>
<keyword evidence="3" id="KW-1133">Transmembrane helix</keyword>
<dbReference type="STRING" id="7375.A0A0L0CAC3"/>
<evidence type="ECO:0000256" key="1">
    <source>
        <dbReference type="PROSITE-ProRule" id="PRU00290"/>
    </source>
</evidence>
<dbReference type="InterPro" id="IPR001388">
    <property type="entry name" value="Synaptobrevin-like"/>
</dbReference>
<dbReference type="InterPro" id="IPR016444">
    <property type="entry name" value="Synaptobrevin/VAMP"/>
</dbReference>
<feature type="transmembrane region" description="Helical" evidence="3">
    <location>
        <begin position="150"/>
        <end position="168"/>
    </location>
</feature>
<dbReference type="OrthoDB" id="190375at2759"/>
<proteinExistence type="predicted"/>
<evidence type="ECO:0000313" key="5">
    <source>
        <dbReference type="EMBL" id="KNC29202.1"/>
    </source>
</evidence>
<feature type="domain" description="V-SNARE coiled-coil homology" evidence="4">
    <location>
        <begin position="88"/>
        <end position="148"/>
    </location>
</feature>
<organism evidence="5 6">
    <name type="scientific">Lucilia cuprina</name>
    <name type="common">Green bottle fly</name>
    <name type="synonym">Australian sheep blowfly</name>
    <dbReference type="NCBI Taxonomy" id="7375"/>
    <lineage>
        <taxon>Eukaryota</taxon>
        <taxon>Metazoa</taxon>
        <taxon>Ecdysozoa</taxon>
        <taxon>Arthropoda</taxon>
        <taxon>Hexapoda</taxon>
        <taxon>Insecta</taxon>
        <taxon>Pterygota</taxon>
        <taxon>Neoptera</taxon>
        <taxon>Endopterygota</taxon>
        <taxon>Diptera</taxon>
        <taxon>Brachycera</taxon>
        <taxon>Muscomorpha</taxon>
        <taxon>Oestroidea</taxon>
        <taxon>Calliphoridae</taxon>
        <taxon>Luciliinae</taxon>
        <taxon>Lucilia</taxon>
    </lineage>
</organism>
<dbReference type="PROSITE" id="PS50892">
    <property type="entry name" value="V_SNARE"/>
    <property type="match status" value="4"/>
</dbReference>
<dbReference type="EMBL" id="JRES01000681">
    <property type="protein sequence ID" value="KNC29202.1"/>
    <property type="molecule type" value="Genomic_DNA"/>
</dbReference>
<reference evidence="5 6" key="1">
    <citation type="journal article" date="2015" name="Nat. Commun.">
        <title>Lucilia cuprina genome unlocks parasitic fly biology to underpin future interventions.</title>
        <authorList>
            <person name="Anstead C.A."/>
            <person name="Korhonen P.K."/>
            <person name="Young N.D."/>
            <person name="Hall R.S."/>
            <person name="Jex A.R."/>
            <person name="Murali S.C."/>
            <person name="Hughes D.S."/>
            <person name="Lee S.F."/>
            <person name="Perry T."/>
            <person name="Stroehlein A.J."/>
            <person name="Ansell B.R."/>
            <person name="Breugelmans B."/>
            <person name="Hofmann A."/>
            <person name="Qu J."/>
            <person name="Dugan S."/>
            <person name="Lee S.L."/>
            <person name="Chao H."/>
            <person name="Dinh H."/>
            <person name="Han Y."/>
            <person name="Doddapaneni H.V."/>
            <person name="Worley K.C."/>
            <person name="Muzny D.M."/>
            <person name="Ioannidis P."/>
            <person name="Waterhouse R.M."/>
            <person name="Zdobnov E.M."/>
            <person name="James P.J."/>
            <person name="Bagnall N.H."/>
            <person name="Kotze A.C."/>
            <person name="Gibbs R.A."/>
            <person name="Richards S."/>
            <person name="Batterham P."/>
            <person name="Gasser R.B."/>
        </authorList>
    </citation>
    <scope>NUCLEOTIDE SEQUENCE [LARGE SCALE GENOMIC DNA]</scope>
    <source>
        <strain evidence="5 6">LS</strain>
        <tissue evidence="5">Full body</tissue>
    </source>
</reference>
<sequence>MDHNKSTNANATTSRQALLQEAQQQVNELIEILNDNVDRAFECEHDLTELNEIGEHLQRSAKVFRNMTLTFKPQSSDRSSKSPSRENLLEETQQQVDELVEILFDNVHLALDREHDLSVLNDIGENLERGACDFLNMAAVLKRNLWKKRLKFFFVFIGGIVAIFLAIFKTNEQQQQPAKNLLQQTQEQVDELVEILHDNVDKALERENKLSDLNEISENLEKQASEFKTTAVVVKRKEWHKQMKTKLVFAGLGAILLIIIIPVSINKSFNSEPPQNPIEQTQKQVKELVEILQENVNLAIKREDNLKDLTKISNDLEMNAGQFKTTTDKVKRKVWWKQMKTKLVFVGLVVILLLILICKL</sequence>
<dbReference type="GO" id="GO:0016192">
    <property type="term" value="P:vesicle-mediated transport"/>
    <property type="evidence" value="ECO:0007669"/>
    <property type="project" value="InterPro"/>
</dbReference>
<feature type="coiled-coil region" evidence="2">
    <location>
        <begin position="203"/>
        <end position="230"/>
    </location>
</feature>
<evidence type="ECO:0000256" key="3">
    <source>
        <dbReference type="SAM" id="Phobius"/>
    </source>
</evidence>
<feature type="domain" description="V-SNARE coiled-coil homology" evidence="4">
    <location>
        <begin position="18"/>
        <end position="78"/>
    </location>
</feature>
<dbReference type="AlphaFoldDB" id="A0A0L0CAC3"/>
<keyword evidence="1 2" id="KW-0175">Coiled coil</keyword>
<keyword evidence="6" id="KW-1185">Reference proteome</keyword>
<keyword evidence="3" id="KW-0472">Membrane</keyword>
<gene>
    <name evidence="5" type="ORF">FF38_01435</name>
</gene>
<feature type="transmembrane region" description="Helical" evidence="3">
    <location>
        <begin position="339"/>
        <end position="357"/>
    </location>
</feature>
<dbReference type="PANTHER" id="PTHR45701">
    <property type="entry name" value="SYNAPTOBREVIN FAMILY MEMBER"/>
    <property type="match status" value="1"/>
</dbReference>
<dbReference type="InterPro" id="IPR042855">
    <property type="entry name" value="V_SNARE_CC"/>
</dbReference>
<dbReference type="SUPFAM" id="SSF58038">
    <property type="entry name" value="SNARE fusion complex"/>
    <property type="match status" value="4"/>
</dbReference>
<dbReference type="Proteomes" id="UP000037069">
    <property type="component" value="Unassembled WGS sequence"/>
</dbReference>
<evidence type="ECO:0000313" key="6">
    <source>
        <dbReference type="Proteomes" id="UP000037069"/>
    </source>
</evidence>